<proteinExistence type="predicted"/>
<evidence type="ECO:0000313" key="1">
    <source>
        <dbReference type="EMBL" id="OWT43568.1"/>
    </source>
</evidence>
<comment type="caution">
    <text evidence="1">The sequence shown here is derived from an EMBL/GenBank/DDBJ whole genome shotgun (WGS) entry which is preliminary data.</text>
</comment>
<name>A0A219AS32_METCM</name>
<keyword evidence="2" id="KW-1185">Reference proteome</keyword>
<evidence type="ECO:0000313" key="2">
    <source>
        <dbReference type="Proteomes" id="UP000078397"/>
    </source>
</evidence>
<dbReference type="GeneID" id="33937397"/>
<dbReference type="EMBL" id="LSBJ02000001">
    <property type="protein sequence ID" value="OWT43568.1"/>
    <property type="molecule type" value="Genomic_DNA"/>
</dbReference>
<reference evidence="1 2" key="1">
    <citation type="journal article" date="2016" name="PLoS Pathog.">
        <title>Biosynthesis of antibiotic leucinostatins in bio-control fungus Purpureocillium lilacinum and their inhibition on phytophthora revealed by genome mining.</title>
        <authorList>
            <person name="Wang G."/>
            <person name="Liu Z."/>
            <person name="Lin R."/>
            <person name="Li E."/>
            <person name="Mao Z."/>
            <person name="Ling J."/>
            <person name="Yang Y."/>
            <person name="Yin W.B."/>
            <person name="Xie B."/>
        </authorList>
    </citation>
    <scope>NUCLEOTIDE SEQUENCE [LARGE SCALE GENOMIC DNA]</scope>
    <source>
        <strain evidence="1">170</strain>
    </source>
</reference>
<protein>
    <submittedName>
        <fullName evidence="1">Uncharacterized protein</fullName>
    </submittedName>
</protein>
<dbReference type="Proteomes" id="UP000078397">
    <property type="component" value="Unassembled WGS sequence"/>
</dbReference>
<dbReference type="KEGG" id="pchm:VFPPC_18705"/>
<dbReference type="AlphaFoldDB" id="A0A219AS32"/>
<accession>A0A219AS32</accession>
<organism evidence="1 2">
    <name type="scientific">Pochonia chlamydosporia 170</name>
    <dbReference type="NCBI Taxonomy" id="1380566"/>
    <lineage>
        <taxon>Eukaryota</taxon>
        <taxon>Fungi</taxon>
        <taxon>Dikarya</taxon>
        <taxon>Ascomycota</taxon>
        <taxon>Pezizomycotina</taxon>
        <taxon>Sordariomycetes</taxon>
        <taxon>Hypocreomycetidae</taxon>
        <taxon>Hypocreales</taxon>
        <taxon>Clavicipitaceae</taxon>
        <taxon>Pochonia</taxon>
    </lineage>
</organism>
<gene>
    <name evidence="1" type="ORF">VFPPC_18705</name>
</gene>
<dbReference type="RefSeq" id="XP_022285980.1">
    <property type="nucleotide sequence ID" value="XM_022430276.1"/>
</dbReference>
<sequence>MIYELPKRNTWCCIDRGSCEARNRSFPTHRMLFASTSAGRCVPSIVLKETQTQFHLDGGTFCASPEFIRATLSQSHHHQVVIEPSARHHLISVHSPRCSTCIHPSCDGTRSVYACFEYRRQTIRQNTTPKS</sequence>